<evidence type="ECO:0000313" key="3">
    <source>
        <dbReference type="EMBL" id="CAK0787196.1"/>
    </source>
</evidence>
<evidence type="ECO:0000256" key="1">
    <source>
        <dbReference type="SAM" id="MobiDB-lite"/>
    </source>
</evidence>
<accession>A0AAV1HQA5</accession>
<feature type="compositionally biased region" description="Basic and acidic residues" evidence="1">
    <location>
        <begin position="393"/>
        <end position="404"/>
    </location>
</feature>
<reference evidence="2 4" key="1">
    <citation type="submission" date="2023-10" db="EMBL/GenBank/DDBJ databases">
        <authorList>
            <person name="Maclean D."/>
            <person name="Macfadyen A."/>
        </authorList>
    </citation>
    <scope>NUCLEOTIDE SEQUENCE [LARGE SCALE GENOMIC DNA]</scope>
</reference>
<dbReference type="AlphaFoldDB" id="A0AAV1HQA5"/>
<sequence>MSRRVILTLQFKPPFEPKPDAILKFTASSTAKAFEDMVYLAAQLGRAQVAAGERIFLLDDGAQISTDTVFGAIALFNKAEEKTLPFESVTYAEDGSSARVSLQISYVQDAKRPSADSDKESSDEDGDTRLSPVSMGKKVSRTSSKTPKTSTKAQKRGANTPWLRTMKANIPEFIPLEDNKYVQANDVMNDPKRQKLWNDCRLGLLLQVKIEMPGIIIDQTHFFFRLNQVLSGRNKTWTKETKTKLAKSELQKAWADSELPPYINKNVAMKRGIHMAGMRVAARAPHPSSSSKGPEVIDMCYEGPFSEEELPSATPARATIKVEQRSGLKSNAKVVPARQGASDGRFSRETMAKAKAEHDARPMPSKKTAAAKRKVEKATPSSRKAQKKNKKAPFHEKDMNVDKGDQEDEYNPCDDAQDEED</sequence>
<feature type="region of interest" description="Disordered" evidence="1">
    <location>
        <begin position="322"/>
        <end position="421"/>
    </location>
</feature>
<feature type="compositionally biased region" description="Acidic residues" evidence="1">
    <location>
        <begin position="405"/>
        <end position="421"/>
    </location>
</feature>
<evidence type="ECO:0000313" key="4">
    <source>
        <dbReference type="Proteomes" id="UP001314263"/>
    </source>
</evidence>
<protein>
    <submittedName>
        <fullName evidence="2">Uncharacterized protein</fullName>
    </submittedName>
</protein>
<feature type="compositionally biased region" description="Low complexity" evidence="1">
    <location>
        <begin position="141"/>
        <end position="152"/>
    </location>
</feature>
<feature type="compositionally biased region" description="Basic and acidic residues" evidence="1">
    <location>
        <begin position="345"/>
        <end position="361"/>
    </location>
</feature>
<dbReference type="EMBL" id="CAUYUE010000001">
    <property type="protein sequence ID" value="CAK0733724.1"/>
    <property type="molecule type" value="Genomic_DNA"/>
</dbReference>
<dbReference type="Proteomes" id="UP001314263">
    <property type="component" value="Unassembled WGS sequence"/>
</dbReference>
<organism evidence="2 4">
    <name type="scientific">Coccomyxa viridis</name>
    <dbReference type="NCBI Taxonomy" id="1274662"/>
    <lineage>
        <taxon>Eukaryota</taxon>
        <taxon>Viridiplantae</taxon>
        <taxon>Chlorophyta</taxon>
        <taxon>core chlorophytes</taxon>
        <taxon>Trebouxiophyceae</taxon>
        <taxon>Trebouxiophyceae incertae sedis</taxon>
        <taxon>Coccomyxaceae</taxon>
        <taxon>Coccomyxa</taxon>
    </lineage>
</organism>
<proteinExistence type="predicted"/>
<feature type="region of interest" description="Disordered" evidence="1">
    <location>
        <begin position="109"/>
        <end position="161"/>
    </location>
</feature>
<keyword evidence="4" id="KW-1185">Reference proteome</keyword>
<dbReference type="EMBL" id="CAUYUE010000016">
    <property type="protein sequence ID" value="CAK0787196.1"/>
    <property type="molecule type" value="Genomic_DNA"/>
</dbReference>
<comment type="caution">
    <text evidence="2">The sequence shown here is derived from an EMBL/GenBank/DDBJ whole genome shotgun (WGS) entry which is preliminary data.</text>
</comment>
<feature type="compositionally biased region" description="Basic and acidic residues" evidence="1">
    <location>
        <begin position="109"/>
        <end position="120"/>
    </location>
</feature>
<gene>
    <name evidence="2" type="ORF">CVIRNUC_000322</name>
    <name evidence="3" type="ORF">CVIRNUC_010412</name>
</gene>
<name>A0AAV1HQA5_9CHLO</name>
<evidence type="ECO:0000313" key="2">
    <source>
        <dbReference type="EMBL" id="CAK0733724.1"/>
    </source>
</evidence>